<gene>
    <name evidence="3" type="ORF">PH7735_01277</name>
</gene>
<evidence type="ECO:0000256" key="1">
    <source>
        <dbReference type="ARBA" id="ARBA00023125"/>
    </source>
</evidence>
<dbReference type="InterPro" id="IPR001647">
    <property type="entry name" value="HTH_TetR"/>
</dbReference>
<keyword evidence="4" id="KW-1185">Reference proteome</keyword>
<accession>A0A0P1I5B0</accession>
<evidence type="ECO:0000313" key="3">
    <source>
        <dbReference type="EMBL" id="CUJ90654.1"/>
    </source>
</evidence>
<dbReference type="Gene3D" id="1.10.357.10">
    <property type="entry name" value="Tetracycline Repressor, domain 2"/>
    <property type="match status" value="1"/>
</dbReference>
<feature type="domain" description="HTH tetR-type" evidence="2">
    <location>
        <begin position="17"/>
        <end position="61"/>
    </location>
</feature>
<keyword evidence="1" id="KW-0238">DNA-binding</keyword>
<proteinExistence type="predicted"/>
<dbReference type="AlphaFoldDB" id="A0A0P1I5B0"/>
<protein>
    <submittedName>
        <fullName evidence="3">Bacterial regulatory proteins, tetR family</fullName>
    </submittedName>
</protein>
<dbReference type="RefSeq" id="WP_058310422.1">
    <property type="nucleotide sequence ID" value="NZ_CYTW01000001.1"/>
</dbReference>
<dbReference type="STRING" id="1715693.PH7735_01277"/>
<dbReference type="InterPro" id="IPR009057">
    <property type="entry name" value="Homeodomain-like_sf"/>
</dbReference>
<dbReference type="EMBL" id="CYTW01000001">
    <property type="protein sequence ID" value="CUJ90654.1"/>
    <property type="molecule type" value="Genomic_DNA"/>
</dbReference>
<dbReference type="Proteomes" id="UP000051870">
    <property type="component" value="Unassembled WGS sequence"/>
</dbReference>
<organism evidence="3 4">
    <name type="scientific">Shimia thalassica</name>
    <dbReference type="NCBI Taxonomy" id="1715693"/>
    <lineage>
        <taxon>Bacteria</taxon>
        <taxon>Pseudomonadati</taxon>
        <taxon>Pseudomonadota</taxon>
        <taxon>Alphaproteobacteria</taxon>
        <taxon>Rhodobacterales</taxon>
        <taxon>Roseobacteraceae</taxon>
    </lineage>
</organism>
<reference evidence="4" key="1">
    <citation type="submission" date="2015-09" db="EMBL/GenBank/DDBJ databases">
        <authorList>
            <person name="Rodrigo-Torres Lidia"/>
            <person name="Arahal R.David."/>
        </authorList>
    </citation>
    <scope>NUCLEOTIDE SEQUENCE [LARGE SCALE GENOMIC DNA]</scope>
    <source>
        <strain evidence="4">CECT 7735</strain>
    </source>
</reference>
<sequence length="205" mass="23619">MTTPSSPRQRGSRDLWLDAAYDLLISGGIEAVKIMPLAKHLNMTRTGFYWFFKDVAELHAAMILRWEEQNTGILIDRCNAEASNICEALFNLMDCWLDPTLFDDRLDLAIRNWARTEPTLQARLDKADSLRIAAVTRLFARFGFTKEQSEVRGMTVIYTQIGYISMQVAENAEDRLERVQHYVELFANRRPSSQDIATFGRRHKA</sequence>
<name>A0A0P1I5B0_9RHOB</name>
<evidence type="ECO:0000259" key="2">
    <source>
        <dbReference type="Pfam" id="PF00440"/>
    </source>
</evidence>
<dbReference type="Pfam" id="PF00440">
    <property type="entry name" value="TetR_N"/>
    <property type="match status" value="1"/>
</dbReference>
<dbReference type="GO" id="GO:0003677">
    <property type="term" value="F:DNA binding"/>
    <property type="evidence" value="ECO:0007669"/>
    <property type="project" value="UniProtKB-KW"/>
</dbReference>
<evidence type="ECO:0000313" key="4">
    <source>
        <dbReference type="Proteomes" id="UP000051870"/>
    </source>
</evidence>
<dbReference type="SUPFAM" id="SSF46689">
    <property type="entry name" value="Homeodomain-like"/>
    <property type="match status" value="1"/>
</dbReference>
<dbReference type="GeneID" id="83880336"/>